<dbReference type="AlphaFoldDB" id="A0AAD6XTJ0"/>
<proteinExistence type="predicted"/>
<evidence type="ECO:0000313" key="1">
    <source>
        <dbReference type="EMBL" id="KAJ7086164.1"/>
    </source>
</evidence>
<organism evidence="1 2">
    <name type="scientific">Mycena belliarum</name>
    <dbReference type="NCBI Taxonomy" id="1033014"/>
    <lineage>
        <taxon>Eukaryota</taxon>
        <taxon>Fungi</taxon>
        <taxon>Dikarya</taxon>
        <taxon>Basidiomycota</taxon>
        <taxon>Agaricomycotina</taxon>
        <taxon>Agaricomycetes</taxon>
        <taxon>Agaricomycetidae</taxon>
        <taxon>Agaricales</taxon>
        <taxon>Marasmiineae</taxon>
        <taxon>Mycenaceae</taxon>
        <taxon>Mycena</taxon>
    </lineage>
</organism>
<dbReference type="Proteomes" id="UP001222325">
    <property type="component" value="Unassembled WGS sequence"/>
</dbReference>
<reference evidence="1" key="1">
    <citation type="submission" date="2023-03" db="EMBL/GenBank/DDBJ databases">
        <title>Massive genome expansion in bonnet fungi (Mycena s.s.) driven by repeated elements and novel gene families across ecological guilds.</title>
        <authorList>
            <consortium name="Lawrence Berkeley National Laboratory"/>
            <person name="Harder C.B."/>
            <person name="Miyauchi S."/>
            <person name="Viragh M."/>
            <person name="Kuo A."/>
            <person name="Thoen E."/>
            <person name="Andreopoulos B."/>
            <person name="Lu D."/>
            <person name="Skrede I."/>
            <person name="Drula E."/>
            <person name="Henrissat B."/>
            <person name="Morin E."/>
            <person name="Kohler A."/>
            <person name="Barry K."/>
            <person name="LaButti K."/>
            <person name="Morin E."/>
            <person name="Salamov A."/>
            <person name="Lipzen A."/>
            <person name="Mereny Z."/>
            <person name="Hegedus B."/>
            <person name="Baldrian P."/>
            <person name="Stursova M."/>
            <person name="Weitz H."/>
            <person name="Taylor A."/>
            <person name="Grigoriev I.V."/>
            <person name="Nagy L.G."/>
            <person name="Martin F."/>
            <person name="Kauserud H."/>
        </authorList>
    </citation>
    <scope>NUCLEOTIDE SEQUENCE</scope>
    <source>
        <strain evidence="1">CBHHK173m</strain>
    </source>
</reference>
<protein>
    <submittedName>
        <fullName evidence="1">Uncharacterized protein</fullName>
    </submittedName>
</protein>
<evidence type="ECO:0000313" key="2">
    <source>
        <dbReference type="Proteomes" id="UP001222325"/>
    </source>
</evidence>
<sequence length="230" mass="24272">MALSACLTLRRIYHLNGTILYPRVFLLLRCALVGYLATFDPVPCRIMLALRRFFSLALLSAVCASTLDARQSTNTNAAIISIVNSLDMSMHKVCPTVLTLMANQTLSDSTLGAQMSALNAAFDKTATDLASTPASSGSTTVRPTNDDISVTYADSLQLVAASLSGIIASGKVSTFASMVSTLDPIMAKATTQLGVTSPGSLTFVTDLMKDAQQFLLAEGLTQTRSALGFT</sequence>
<keyword evidence="2" id="KW-1185">Reference proteome</keyword>
<accession>A0AAD6XTJ0</accession>
<dbReference type="EMBL" id="JARJCN010000032">
    <property type="protein sequence ID" value="KAJ7086164.1"/>
    <property type="molecule type" value="Genomic_DNA"/>
</dbReference>
<name>A0AAD6XTJ0_9AGAR</name>
<gene>
    <name evidence="1" type="ORF">B0H15DRAFT_845657</name>
</gene>
<comment type="caution">
    <text evidence="1">The sequence shown here is derived from an EMBL/GenBank/DDBJ whole genome shotgun (WGS) entry which is preliminary data.</text>
</comment>